<evidence type="ECO:0000259" key="13">
    <source>
        <dbReference type="Pfam" id="PF00291"/>
    </source>
</evidence>
<feature type="binding site" evidence="10">
    <location>
        <begin position="179"/>
        <end position="183"/>
    </location>
    <ligand>
        <name>pyridoxal 5'-phosphate</name>
        <dbReference type="ChEBI" id="CHEBI:597326"/>
    </ligand>
</feature>
<keyword evidence="6 10" id="KW-0663">Pyridoxal phosphate</keyword>
<dbReference type="EMBL" id="BJLQ01000003">
    <property type="protein sequence ID" value="GEA83250.1"/>
    <property type="molecule type" value="Genomic_DNA"/>
</dbReference>
<dbReference type="Pfam" id="PF00291">
    <property type="entry name" value="PALP"/>
    <property type="match status" value="1"/>
</dbReference>
<evidence type="ECO:0000256" key="1">
    <source>
        <dbReference type="ARBA" id="ARBA00001933"/>
    </source>
</evidence>
<dbReference type="InterPro" id="IPR005859">
    <property type="entry name" value="CysK"/>
</dbReference>
<dbReference type="GO" id="GO:0005737">
    <property type="term" value="C:cytoplasm"/>
    <property type="evidence" value="ECO:0007669"/>
    <property type="project" value="UniProtKB-ARBA"/>
</dbReference>
<feature type="modified residue" description="N6-(pyridoxal phosphate)lysine" evidence="11">
    <location>
        <position position="45"/>
    </location>
</feature>
<evidence type="ECO:0000256" key="12">
    <source>
        <dbReference type="RuleBase" id="RU003985"/>
    </source>
</evidence>
<dbReference type="FunFam" id="3.40.50.1100:FF:000067">
    <property type="entry name" value="Cysteine synthase"/>
    <property type="match status" value="1"/>
</dbReference>
<evidence type="ECO:0000256" key="3">
    <source>
        <dbReference type="ARBA" id="ARBA00007103"/>
    </source>
</evidence>
<comment type="pathway">
    <text evidence="2">Amino-acid biosynthesis; L-cysteine biosynthesis; L-cysteine from L-serine: step 2/2.</text>
</comment>
<dbReference type="SUPFAM" id="SSF53686">
    <property type="entry name" value="Tryptophan synthase beta subunit-like PLP-dependent enzymes"/>
    <property type="match status" value="1"/>
</dbReference>
<evidence type="ECO:0000256" key="2">
    <source>
        <dbReference type="ARBA" id="ARBA00004962"/>
    </source>
</evidence>
<dbReference type="GO" id="GO:0006535">
    <property type="term" value="P:cysteine biosynthetic process from serine"/>
    <property type="evidence" value="ECO:0007669"/>
    <property type="project" value="UniProtKB-UniRule"/>
</dbReference>
<dbReference type="GO" id="GO:0004124">
    <property type="term" value="F:cysteine synthase activity"/>
    <property type="evidence" value="ECO:0007669"/>
    <property type="project" value="UniProtKB-UniRule"/>
</dbReference>
<comment type="function">
    <text evidence="9">Catalyzes the conversion of O-acetylserine (OAS) to cysteine through the elimination of acetate and addition of hydrogen sulfide.</text>
</comment>
<evidence type="ECO:0000256" key="8">
    <source>
        <dbReference type="ARBA" id="ARBA00047931"/>
    </source>
</evidence>
<dbReference type="PANTHER" id="PTHR10314">
    <property type="entry name" value="CYSTATHIONINE BETA-SYNTHASE"/>
    <property type="match status" value="1"/>
</dbReference>
<evidence type="ECO:0000256" key="9">
    <source>
        <dbReference type="ARBA" id="ARBA00053442"/>
    </source>
</evidence>
<dbReference type="Gene3D" id="3.40.50.1100">
    <property type="match status" value="2"/>
</dbReference>
<dbReference type="AlphaFoldDB" id="A0A4Y3KJX8"/>
<reference evidence="14 15" key="1">
    <citation type="submission" date="2019-06" db="EMBL/GenBank/DDBJ databases">
        <title>Whole genome shotgun sequence of Cellulomonas gelida NBRC 3748.</title>
        <authorList>
            <person name="Hosoyama A."/>
            <person name="Uohara A."/>
            <person name="Ohji S."/>
            <person name="Ichikawa N."/>
        </authorList>
    </citation>
    <scope>NUCLEOTIDE SEQUENCE [LARGE SCALE GENOMIC DNA]</scope>
    <source>
        <strain evidence="14 15">NBRC 3748</strain>
    </source>
</reference>
<dbReference type="EC" id="2.5.1.47" evidence="12"/>
<feature type="binding site" evidence="10">
    <location>
        <position position="75"/>
    </location>
    <ligand>
        <name>pyridoxal 5'-phosphate</name>
        <dbReference type="ChEBI" id="CHEBI:597326"/>
    </ligand>
</feature>
<keyword evidence="4 12" id="KW-0028">Amino-acid biosynthesis</keyword>
<dbReference type="PROSITE" id="PS00901">
    <property type="entry name" value="CYS_SYNTHASE"/>
    <property type="match status" value="1"/>
</dbReference>
<feature type="binding site" evidence="10">
    <location>
        <position position="267"/>
    </location>
    <ligand>
        <name>pyridoxal 5'-phosphate</name>
        <dbReference type="ChEBI" id="CHEBI:597326"/>
    </ligand>
</feature>
<dbReference type="InterPro" id="IPR001216">
    <property type="entry name" value="P-phosphate_BS"/>
</dbReference>
<proteinExistence type="inferred from homology"/>
<feature type="domain" description="Tryptophan synthase beta chain-like PALP" evidence="13">
    <location>
        <begin position="10"/>
        <end position="294"/>
    </location>
</feature>
<organism evidence="14 15">
    <name type="scientific">Cellulomonas gelida</name>
    <dbReference type="NCBI Taxonomy" id="1712"/>
    <lineage>
        <taxon>Bacteria</taxon>
        <taxon>Bacillati</taxon>
        <taxon>Actinomycetota</taxon>
        <taxon>Actinomycetes</taxon>
        <taxon>Micrococcales</taxon>
        <taxon>Cellulomonadaceae</taxon>
        <taxon>Cellulomonas</taxon>
    </lineage>
</organism>
<evidence type="ECO:0000313" key="14">
    <source>
        <dbReference type="EMBL" id="GEA83250.1"/>
    </source>
</evidence>
<evidence type="ECO:0000256" key="11">
    <source>
        <dbReference type="PIRSR" id="PIRSR605856-51"/>
    </source>
</evidence>
<name>A0A4Y3KJX8_9CELL</name>
<dbReference type="InterPro" id="IPR001926">
    <property type="entry name" value="TrpB-like_PALP"/>
</dbReference>
<dbReference type="InterPro" id="IPR005856">
    <property type="entry name" value="Cys_synth"/>
</dbReference>
<evidence type="ECO:0000256" key="5">
    <source>
        <dbReference type="ARBA" id="ARBA00022679"/>
    </source>
</evidence>
<keyword evidence="15" id="KW-1185">Reference proteome</keyword>
<comment type="caution">
    <text evidence="14">The sequence shown here is derived from an EMBL/GenBank/DDBJ whole genome shotgun (WGS) entry which is preliminary data.</text>
</comment>
<comment type="similarity">
    <text evidence="3 12">Belongs to the cysteine synthase/cystathionine beta-synthase family.</text>
</comment>
<dbReference type="RefSeq" id="WP_048341616.1">
    <property type="nucleotide sequence ID" value="NZ_BJLQ01000003.1"/>
</dbReference>
<gene>
    <name evidence="14" type="ORF">CGE01nite_05010</name>
</gene>
<comment type="catalytic activity">
    <reaction evidence="8 12">
        <text>O-acetyl-L-serine + hydrogen sulfide = L-cysteine + acetate</text>
        <dbReference type="Rhea" id="RHEA:14829"/>
        <dbReference type="ChEBI" id="CHEBI:29919"/>
        <dbReference type="ChEBI" id="CHEBI:30089"/>
        <dbReference type="ChEBI" id="CHEBI:35235"/>
        <dbReference type="ChEBI" id="CHEBI:58340"/>
        <dbReference type="EC" id="2.5.1.47"/>
    </reaction>
</comment>
<dbReference type="InterPro" id="IPR050214">
    <property type="entry name" value="Cys_Synth/Cystath_Beta-Synth"/>
</dbReference>
<keyword evidence="7 12" id="KW-0198">Cysteine biosynthesis</keyword>
<sequence>MARIYDDATALIGNTPLVRINKITDGAPATVVGKLEFYNPASSVKDRIGVAIIDAAEASGELKPGGTIVEATSGNTGIALAFVGAARGYDVVLTMPETMSKERRALLRAFGAELILTPGSEGMKGAVNRANEIVAERPGAILARQFANEANPAIHRKTTAEEIWADTDGQIDILVAGIGTGGTITGVGQVLKERKPDVTIVAVEPAESPILNGGQPGPHKIQGIGANFVPEILDTSVYDEVIDIDAETAVTFARRAAAEEGLLVGISSGAALAAAKQLAERPENAGKLIVAIIPSFGERYLSTILYADLLD</sequence>
<accession>A0A4Y3KJX8</accession>
<evidence type="ECO:0000256" key="10">
    <source>
        <dbReference type="PIRSR" id="PIRSR605856-50"/>
    </source>
</evidence>
<dbReference type="CDD" id="cd01561">
    <property type="entry name" value="CBS_like"/>
    <property type="match status" value="1"/>
</dbReference>
<evidence type="ECO:0000256" key="4">
    <source>
        <dbReference type="ARBA" id="ARBA00022605"/>
    </source>
</evidence>
<dbReference type="OrthoDB" id="9805733at2"/>
<dbReference type="NCBIfam" id="TIGR01139">
    <property type="entry name" value="cysK"/>
    <property type="match status" value="1"/>
</dbReference>
<evidence type="ECO:0000256" key="6">
    <source>
        <dbReference type="ARBA" id="ARBA00022898"/>
    </source>
</evidence>
<keyword evidence="5 12" id="KW-0808">Transferase</keyword>
<comment type="cofactor">
    <cofactor evidence="1 10 12">
        <name>pyridoxal 5'-phosphate</name>
        <dbReference type="ChEBI" id="CHEBI:597326"/>
    </cofactor>
</comment>
<dbReference type="Proteomes" id="UP000320461">
    <property type="component" value="Unassembled WGS sequence"/>
</dbReference>
<protein>
    <recommendedName>
        <fullName evidence="12">Cysteine synthase</fullName>
        <ecNumber evidence="12">2.5.1.47</ecNumber>
    </recommendedName>
</protein>
<dbReference type="NCBIfam" id="TIGR01136">
    <property type="entry name" value="cysKM"/>
    <property type="match status" value="1"/>
</dbReference>
<evidence type="ECO:0000256" key="7">
    <source>
        <dbReference type="ARBA" id="ARBA00023192"/>
    </source>
</evidence>
<evidence type="ECO:0000313" key="15">
    <source>
        <dbReference type="Proteomes" id="UP000320461"/>
    </source>
</evidence>
<dbReference type="InterPro" id="IPR036052">
    <property type="entry name" value="TrpB-like_PALP_sf"/>
</dbReference>